<evidence type="ECO:0000313" key="14">
    <source>
        <dbReference type="Proteomes" id="UP001187239"/>
    </source>
</evidence>
<organism evidence="13 14">
    <name type="scientific">Klebsiella quasipneumoniae subsp. similipneumoniae</name>
    <dbReference type="NCBI Taxonomy" id="1463164"/>
    <lineage>
        <taxon>Bacteria</taxon>
        <taxon>Pseudomonadati</taxon>
        <taxon>Pseudomonadota</taxon>
        <taxon>Gammaproteobacteria</taxon>
        <taxon>Enterobacterales</taxon>
        <taxon>Enterobacteriaceae</taxon>
        <taxon>Klebsiella/Raoultella group</taxon>
        <taxon>Klebsiella</taxon>
        <taxon>Klebsiella pneumoniae complex</taxon>
    </lineage>
</organism>
<name>A0AAE4MXY9_9ENTR</name>
<evidence type="ECO:0000256" key="9">
    <source>
        <dbReference type="ARBA" id="ARBA00023136"/>
    </source>
</evidence>
<keyword evidence="7" id="KW-0029">Amino-acid transport</keyword>
<comment type="similarity">
    <text evidence="2">Belongs to the binding-protein-dependent transport system permease family. HisMQ subfamily.</text>
</comment>
<feature type="transmembrane region" description="Helical" evidence="11">
    <location>
        <begin position="95"/>
        <end position="116"/>
    </location>
</feature>
<accession>A0AAE4MXY9</accession>
<dbReference type="InterPro" id="IPR035906">
    <property type="entry name" value="MetI-like_sf"/>
</dbReference>
<evidence type="ECO:0000256" key="5">
    <source>
        <dbReference type="ARBA" id="ARBA00022519"/>
    </source>
</evidence>
<evidence type="ECO:0000256" key="10">
    <source>
        <dbReference type="ARBA" id="ARBA00040319"/>
    </source>
</evidence>
<dbReference type="SUPFAM" id="SSF161098">
    <property type="entry name" value="MetI-like"/>
    <property type="match status" value="1"/>
</dbReference>
<dbReference type="GO" id="GO:0022857">
    <property type="term" value="F:transmembrane transporter activity"/>
    <property type="evidence" value="ECO:0007669"/>
    <property type="project" value="InterPro"/>
</dbReference>
<dbReference type="Gene3D" id="1.10.3720.10">
    <property type="entry name" value="MetI-like"/>
    <property type="match status" value="1"/>
</dbReference>
<comment type="subcellular location">
    <subcellularLocation>
        <location evidence="1">Cell inner membrane</location>
        <topology evidence="1">Multi-pass membrane protein</topology>
    </subcellularLocation>
    <subcellularLocation>
        <location evidence="11">Cell membrane</location>
        <topology evidence="11">Multi-pass membrane protein</topology>
    </subcellularLocation>
</comment>
<protein>
    <recommendedName>
        <fullName evidence="10">Arginine ABC transporter permease protein ArtM</fullName>
    </recommendedName>
</protein>
<dbReference type="AlphaFoldDB" id="A0AAE4MXY9"/>
<keyword evidence="4" id="KW-1003">Cell membrane</keyword>
<dbReference type="RefSeq" id="WP_040088265.1">
    <property type="nucleotide sequence ID" value="NZ_JAWHXQ010000035.1"/>
</dbReference>
<dbReference type="InterPro" id="IPR010065">
    <property type="entry name" value="AA_ABC_transptr_permease_3TM"/>
</dbReference>
<dbReference type="PANTHER" id="PTHR30614">
    <property type="entry name" value="MEMBRANE COMPONENT OF AMINO ACID ABC TRANSPORTER"/>
    <property type="match status" value="1"/>
</dbReference>
<dbReference type="GO" id="GO:0043190">
    <property type="term" value="C:ATP-binding cassette (ABC) transporter complex"/>
    <property type="evidence" value="ECO:0007669"/>
    <property type="project" value="InterPro"/>
</dbReference>
<feature type="transmembrane region" description="Helical" evidence="11">
    <location>
        <begin position="21"/>
        <end position="43"/>
    </location>
</feature>
<evidence type="ECO:0000256" key="8">
    <source>
        <dbReference type="ARBA" id="ARBA00022989"/>
    </source>
</evidence>
<dbReference type="NCBIfam" id="TIGR01726">
    <property type="entry name" value="HEQRo_perm_3TM"/>
    <property type="match status" value="1"/>
</dbReference>
<keyword evidence="6 11" id="KW-0812">Transmembrane</keyword>
<keyword evidence="8 11" id="KW-1133">Transmembrane helix</keyword>
<dbReference type="InterPro" id="IPR043429">
    <property type="entry name" value="ArtM/GltK/GlnP/TcyL/YhdX-like"/>
</dbReference>
<evidence type="ECO:0000256" key="2">
    <source>
        <dbReference type="ARBA" id="ARBA00010072"/>
    </source>
</evidence>
<evidence type="ECO:0000256" key="6">
    <source>
        <dbReference type="ARBA" id="ARBA00022692"/>
    </source>
</evidence>
<reference evidence="13" key="1">
    <citation type="submission" date="2023-10" db="EMBL/GenBank/DDBJ databases">
        <title>Surveillance and assessment of the effects of hospital wastewater treatment on clearance of pathogenic bacterial and antimicrobial resistance genes.</title>
        <authorList>
            <person name="Wu Y."/>
        </authorList>
    </citation>
    <scope>NUCLEOTIDE SEQUENCE</scope>
    <source>
        <strain evidence="13">23-M-SY-8</strain>
    </source>
</reference>
<evidence type="ECO:0000313" key="13">
    <source>
        <dbReference type="EMBL" id="MDV0614446.1"/>
    </source>
</evidence>
<evidence type="ECO:0000256" key="7">
    <source>
        <dbReference type="ARBA" id="ARBA00022970"/>
    </source>
</evidence>
<dbReference type="EMBL" id="JAWHXQ010000035">
    <property type="protein sequence ID" value="MDV0614446.1"/>
    <property type="molecule type" value="Genomic_DNA"/>
</dbReference>
<feature type="domain" description="ABC transmembrane type-1" evidence="12">
    <location>
        <begin position="19"/>
        <end position="216"/>
    </location>
</feature>
<keyword evidence="3 11" id="KW-0813">Transport</keyword>
<dbReference type="InterPro" id="IPR000515">
    <property type="entry name" value="MetI-like"/>
</dbReference>
<feature type="transmembrane region" description="Helical" evidence="11">
    <location>
        <begin position="162"/>
        <end position="185"/>
    </location>
</feature>
<feature type="transmembrane region" description="Helical" evidence="11">
    <location>
        <begin position="197"/>
        <end position="219"/>
    </location>
</feature>
<evidence type="ECO:0000256" key="3">
    <source>
        <dbReference type="ARBA" id="ARBA00022448"/>
    </source>
</evidence>
<keyword evidence="9 11" id="KW-0472">Membrane</keyword>
<evidence type="ECO:0000256" key="11">
    <source>
        <dbReference type="RuleBase" id="RU363032"/>
    </source>
</evidence>
<sequence>MLNEATFIYEMFIRMLPGIPLTLQLAATSIACGGCLGLVLALMRTSGWALLDAFARAYIALFRGTPLLVQIYLIYYGLSQYPELRSSVLWPLLRQPWWCAVLAMSLNTAAYVAEIIRGSIITVPRGQVEAAMACGMSTVLMYRRIIIPQALVRMLPAYGNEIILMVKATALASTITLMEVTGLAAQAISETYRPVEVFAAAGVIYLGLNFLMVSIIRLLEKKTSTEASSGKQTLKRSYF</sequence>
<dbReference type="GO" id="GO:0006865">
    <property type="term" value="P:amino acid transport"/>
    <property type="evidence" value="ECO:0007669"/>
    <property type="project" value="UniProtKB-KW"/>
</dbReference>
<evidence type="ECO:0000259" key="12">
    <source>
        <dbReference type="PROSITE" id="PS50928"/>
    </source>
</evidence>
<dbReference type="Pfam" id="PF00528">
    <property type="entry name" value="BPD_transp_1"/>
    <property type="match status" value="1"/>
</dbReference>
<evidence type="ECO:0000256" key="1">
    <source>
        <dbReference type="ARBA" id="ARBA00004429"/>
    </source>
</evidence>
<dbReference type="CDD" id="cd06261">
    <property type="entry name" value="TM_PBP2"/>
    <property type="match status" value="1"/>
</dbReference>
<feature type="transmembrane region" description="Helical" evidence="11">
    <location>
        <begin position="55"/>
        <end position="75"/>
    </location>
</feature>
<dbReference type="Proteomes" id="UP001187239">
    <property type="component" value="Unassembled WGS sequence"/>
</dbReference>
<keyword evidence="5" id="KW-0997">Cell inner membrane</keyword>
<proteinExistence type="inferred from homology"/>
<gene>
    <name evidence="13" type="ORF">RZO73_28570</name>
</gene>
<comment type="caution">
    <text evidence="13">The sequence shown here is derived from an EMBL/GenBank/DDBJ whole genome shotgun (WGS) entry which is preliminary data.</text>
</comment>
<evidence type="ECO:0000256" key="4">
    <source>
        <dbReference type="ARBA" id="ARBA00022475"/>
    </source>
</evidence>
<dbReference type="PANTHER" id="PTHR30614:SF10">
    <property type="entry name" value="ARGININE ABC TRANSPORTER PERMEASE PROTEIN ARTM"/>
    <property type="match status" value="1"/>
</dbReference>
<dbReference type="PROSITE" id="PS50928">
    <property type="entry name" value="ABC_TM1"/>
    <property type="match status" value="1"/>
</dbReference>